<evidence type="ECO:0000313" key="4">
    <source>
        <dbReference type="Proteomes" id="UP001500742"/>
    </source>
</evidence>
<evidence type="ECO:0000259" key="2">
    <source>
        <dbReference type="Pfam" id="PF03167"/>
    </source>
</evidence>
<dbReference type="SUPFAM" id="SSF52141">
    <property type="entry name" value="Uracil-DNA glycosylase-like"/>
    <property type="match status" value="1"/>
</dbReference>
<dbReference type="Proteomes" id="UP001500742">
    <property type="component" value="Unassembled WGS sequence"/>
</dbReference>
<evidence type="ECO:0000313" key="3">
    <source>
        <dbReference type="EMBL" id="GAA3963169.1"/>
    </source>
</evidence>
<accession>A0ABP7PC58</accession>
<protein>
    <recommendedName>
        <fullName evidence="2">Uracil-DNA glycosylase-like domain-containing protein</fullName>
    </recommendedName>
</protein>
<dbReference type="RefSeq" id="WP_259091344.1">
    <property type="nucleotide sequence ID" value="NZ_BAAAZC010000007.1"/>
</dbReference>
<keyword evidence="1" id="KW-1133">Transmembrane helix</keyword>
<dbReference type="Pfam" id="PF03167">
    <property type="entry name" value="UDG"/>
    <property type="match status" value="1"/>
</dbReference>
<reference evidence="4" key="1">
    <citation type="journal article" date="2019" name="Int. J. Syst. Evol. Microbiol.">
        <title>The Global Catalogue of Microorganisms (GCM) 10K type strain sequencing project: providing services to taxonomists for standard genome sequencing and annotation.</title>
        <authorList>
            <consortium name="The Broad Institute Genomics Platform"/>
            <consortium name="The Broad Institute Genome Sequencing Center for Infectious Disease"/>
            <person name="Wu L."/>
            <person name="Ma J."/>
        </authorList>
    </citation>
    <scope>NUCLEOTIDE SEQUENCE [LARGE SCALE GENOMIC DNA]</scope>
    <source>
        <strain evidence="4">JCM 16601</strain>
    </source>
</reference>
<name>A0ABP7PC58_9SPHI</name>
<comment type="caution">
    <text evidence="3">The sequence shown here is derived from an EMBL/GenBank/DDBJ whole genome shotgun (WGS) entry which is preliminary data.</text>
</comment>
<feature type="domain" description="Uracil-DNA glycosylase-like" evidence="2">
    <location>
        <begin position="52"/>
        <end position="212"/>
    </location>
</feature>
<dbReference type="EMBL" id="BAAAZC010000007">
    <property type="protein sequence ID" value="GAA3963169.1"/>
    <property type="molecule type" value="Genomic_DNA"/>
</dbReference>
<feature type="transmembrane region" description="Helical" evidence="1">
    <location>
        <begin position="145"/>
        <end position="166"/>
    </location>
</feature>
<dbReference type="InterPro" id="IPR036895">
    <property type="entry name" value="Uracil-DNA_glycosylase-like_sf"/>
</dbReference>
<keyword evidence="4" id="KW-1185">Reference proteome</keyword>
<keyword evidence="1" id="KW-0812">Transmembrane</keyword>
<sequence length="234" mass="26699">MTDIELLKSELEKINSYPPIFTKVQCEISGVGFFPGARGLWRKDDMQISNKPIMILGHDFGAERDYNLSIIRGNENMTALTWKNLCKMLSFYGIEKEECFFTNAIMGVRREGSAIGKSPAFDYPEYLSDCKSFLIKQIEIQKPKLILVLGLHLLGFMATVSVELSAISKIKSYKKLDQEKLSAFESISFVGVDGFKTNVVFLTHPTYRHLNIGNRRFGDFKSEQAELELIKQFR</sequence>
<proteinExistence type="predicted"/>
<keyword evidence="1" id="KW-0472">Membrane</keyword>
<evidence type="ECO:0000256" key="1">
    <source>
        <dbReference type="SAM" id="Phobius"/>
    </source>
</evidence>
<dbReference type="Gene3D" id="3.40.470.10">
    <property type="entry name" value="Uracil-DNA glycosylase-like domain"/>
    <property type="match status" value="1"/>
</dbReference>
<dbReference type="InterPro" id="IPR005122">
    <property type="entry name" value="Uracil-DNA_glycosylase-like"/>
</dbReference>
<gene>
    <name evidence="3" type="ORF">GCM10022210_09040</name>
</gene>
<organism evidence="3 4">
    <name type="scientific">Mucilaginibacter dorajii</name>
    <dbReference type="NCBI Taxonomy" id="692994"/>
    <lineage>
        <taxon>Bacteria</taxon>
        <taxon>Pseudomonadati</taxon>
        <taxon>Bacteroidota</taxon>
        <taxon>Sphingobacteriia</taxon>
        <taxon>Sphingobacteriales</taxon>
        <taxon>Sphingobacteriaceae</taxon>
        <taxon>Mucilaginibacter</taxon>
    </lineage>
</organism>